<keyword evidence="2" id="KW-1185">Reference proteome</keyword>
<evidence type="ECO:0000313" key="1">
    <source>
        <dbReference type="EMBL" id="MBB6472172.1"/>
    </source>
</evidence>
<sequence length="29" mass="3267">MSTSMEISWDLGQVDEEAAEFDVLANKSY</sequence>
<dbReference type="EMBL" id="JACHIU010000001">
    <property type="protein sequence ID" value="MBB6472172.1"/>
    <property type="molecule type" value="Genomic_DNA"/>
</dbReference>
<protein>
    <submittedName>
        <fullName evidence="1">Uncharacterized protein</fullName>
    </submittedName>
</protein>
<evidence type="ECO:0000313" key="2">
    <source>
        <dbReference type="Proteomes" id="UP000555564"/>
    </source>
</evidence>
<name>A0A7X0M5G5_9ACTN</name>
<reference evidence="1 2" key="1">
    <citation type="submission" date="2020-08" db="EMBL/GenBank/DDBJ databases">
        <title>Sequencing the genomes of 1000 actinobacteria strains.</title>
        <authorList>
            <person name="Klenk H.-P."/>
        </authorList>
    </citation>
    <scope>NUCLEOTIDE SEQUENCE [LARGE SCALE GENOMIC DNA]</scope>
    <source>
        <strain evidence="1 2">DSM 44936</strain>
    </source>
</reference>
<organism evidence="1 2">
    <name type="scientific">Sphaerisporangium rubeum</name>
    <dbReference type="NCBI Taxonomy" id="321317"/>
    <lineage>
        <taxon>Bacteria</taxon>
        <taxon>Bacillati</taxon>
        <taxon>Actinomycetota</taxon>
        <taxon>Actinomycetes</taxon>
        <taxon>Streptosporangiales</taxon>
        <taxon>Streptosporangiaceae</taxon>
        <taxon>Sphaerisporangium</taxon>
    </lineage>
</organism>
<proteinExistence type="predicted"/>
<dbReference type="AlphaFoldDB" id="A0A7X0M5G5"/>
<accession>A0A7X0M5G5</accession>
<dbReference type="Proteomes" id="UP000555564">
    <property type="component" value="Unassembled WGS sequence"/>
</dbReference>
<gene>
    <name evidence="1" type="ORF">BJ992_001603</name>
</gene>
<comment type="caution">
    <text evidence="1">The sequence shown here is derived from an EMBL/GenBank/DDBJ whole genome shotgun (WGS) entry which is preliminary data.</text>
</comment>